<sequence length="397" mass="42967">MSGRWLTNVALAILLVMLGLMIRAELQRAHVIPTLTDLTATDLYRVQITRQGEPTLSLIQTALGWRLETPFQVDADNGRVAQLLAVLEAPVERSFPSASVDLRELGLSPPRLRLLLDGRELQFGNTDPIGQMRYVASEGLVHLIQDRFHPLLIAPPIHYVSPQLVPRGFAPVFGRLGEVPVTPETLNDLEGLHAERVEILVEPPSGESVVLKSADGSTLRFLLSQDRRRWARLDQRLLYVLTDAPALTLDPNAVDPTPPEPEPAPPAAFDGPAEPAPVLYGPSDTSPESSPTPWFEPEPSTGEPKSIGADPFRSFGAPDQGLDESPEPMVLGDTPPSEPPMVRLTPDGRAVPVETPDTTPAPSEFRLPGEPDKAAPSGFGQDPFAPDPAMYADPPAD</sequence>
<evidence type="ECO:0000256" key="1">
    <source>
        <dbReference type="SAM" id="MobiDB-lite"/>
    </source>
</evidence>
<evidence type="ECO:0000313" key="4">
    <source>
        <dbReference type="Proteomes" id="UP000426424"/>
    </source>
</evidence>
<feature type="compositionally biased region" description="Low complexity" evidence="1">
    <location>
        <begin position="267"/>
        <end position="293"/>
    </location>
</feature>
<dbReference type="Proteomes" id="UP000426424">
    <property type="component" value="Chromosome"/>
</dbReference>
<gene>
    <name evidence="3" type="ORF">E6P07_02425</name>
</gene>
<feature type="compositionally biased region" description="Low complexity" evidence="1">
    <location>
        <begin position="382"/>
        <end position="397"/>
    </location>
</feature>
<dbReference type="InterPro" id="IPR025641">
    <property type="entry name" value="DUF4340"/>
</dbReference>
<dbReference type="RefSeq" id="WP_153974138.1">
    <property type="nucleotide sequence ID" value="NZ_CP039268.1"/>
</dbReference>
<dbReference type="OrthoDB" id="5759990at2"/>
<reference evidence="3 4" key="1">
    <citation type="submission" date="2019-12" db="EMBL/GenBank/DDBJ databases">
        <title>The complete genome of the thermophilic, anoxygenic phototrophic gammaproteobacterium Thermochromatium tepidum.</title>
        <authorList>
            <person name="Sattley W.M."/>
            <person name="Swingley W.D."/>
            <person name="Burchell B.M."/>
            <person name="Gurbani S.A."/>
            <person name="Kujawa C.M."/>
            <person name="Nuccio D.A."/>
            <person name="Schladweiler J."/>
            <person name="Shaffer K.N."/>
            <person name="Stokes L.M."/>
            <person name="Touchman J.W."/>
            <person name="Blankenship R.E."/>
            <person name="Madigan M.T."/>
        </authorList>
    </citation>
    <scope>NUCLEOTIDE SEQUENCE [LARGE SCALE GENOMIC DNA]</scope>
    <source>
        <strain evidence="3 4">ATCC 43061</strain>
    </source>
</reference>
<organism evidence="3 4">
    <name type="scientific">Thermochromatium tepidum ATCC 43061</name>
    <dbReference type="NCBI Taxonomy" id="316276"/>
    <lineage>
        <taxon>Bacteria</taxon>
        <taxon>Pseudomonadati</taxon>
        <taxon>Pseudomonadota</taxon>
        <taxon>Gammaproteobacteria</taxon>
        <taxon>Chromatiales</taxon>
        <taxon>Chromatiaceae</taxon>
        <taxon>Thermochromatium</taxon>
    </lineage>
</organism>
<protein>
    <recommendedName>
        <fullName evidence="2">DUF4340 domain-containing protein</fullName>
    </recommendedName>
</protein>
<evidence type="ECO:0000313" key="3">
    <source>
        <dbReference type="EMBL" id="QGU31939.1"/>
    </source>
</evidence>
<feature type="domain" description="DUF4340" evidence="2">
    <location>
        <begin position="65"/>
        <end position="214"/>
    </location>
</feature>
<dbReference type="AlphaFoldDB" id="A0A6I6EAI3"/>
<dbReference type="KEGG" id="ttp:E6P07_02425"/>
<dbReference type="Pfam" id="PF14238">
    <property type="entry name" value="DUF4340"/>
    <property type="match status" value="1"/>
</dbReference>
<feature type="compositionally biased region" description="Pro residues" evidence="1">
    <location>
        <begin position="256"/>
        <end position="266"/>
    </location>
</feature>
<keyword evidence="4" id="KW-1185">Reference proteome</keyword>
<dbReference type="EMBL" id="CP039268">
    <property type="protein sequence ID" value="QGU31939.1"/>
    <property type="molecule type" value="Genomic_DNA"/>
</dbReference>
<accession>A0A6I6EAI3</accession>
<name>A0A6I6EAI3_THETI</name>
<evidence type="ECO:0000259" key="2">
    <source>
        <dbReference type="Pfam" id="PF14238"/>
    </source>
</evidence>
<proteinExistence type="predicted"/>
<feature type="region of interest" description="Disordered" evidence="1">
    <location>
        <begin position="248"/>
        <end position="397"/>
    </location>
</feature>